<evidence type="ECO:0000313" key="1">
    <source>
        <dbReference type="EMBL" id="KAH9526599.1"/>
    </source>
</evidence>
<protein>
    <submittedName>
        <fullName evidence="1">Uncharacterized protein</fullName>
    </submittedName>
</protein>
<reference evidence="1" key="2">
    <citation type="journal article" date="2022" name="Res Sq">
        <title>Comparative Genomics Reveals Insights into the Divergent Evolution of Astigmatic Mites and Household Pest Adaptations.</title>
        <authorList>
            <person name="Xiong Q."/>
            <person name="Wan A.T.-Y."/>
            <person name="Liu X.-Y."/>
            <person name="Fung C.S.-H."/>
            <person name="Xiao X."/>
            <person name="Malainual N."/>
            <person name="Hou J."/>
            <person name="Wang L."/>
            <person name="Wang M."/>
            <person name="Yang K."/>
            <person name="Cui Y."/>
            <person name="Leung E."/>
            <person name="Nong W."/>
            <person name="Shin S.-K."/>
            <person name="Au S."/>
            <person name="Jeong K.Y."/>
            <person name="Chew F.T."/>
            <person name="Hui J."/>
            <person name="Leung T.F."/>
            <person name="Tungtrongchitr A."/>
            <person name="Zhong N."/>
            <person name="Liu Z."/>
            <person name="Tsui S."/>
        </authorList>
    </citation>
    <scope>NUCLEOTIDE SEQUENCE</scope>
    <source>
        <strain evidence="1">Derf</strain>
        <tissue evidence="1">Whole organism</tissue>
    </source>
</reference>
<sequence length="143" mass="16479">MVQKKWQMDHDKKKVLQNVTTLTSINKLLQSAGGFNVKNPRDITDNVNLLRGDRLARSLQTVITLSLTFEQYCSSRFCKRYIRDNALQISSSIITRCNFRCCKCGNVAIDFHTLDDHNEIQLHKALIFSIVAYVRVLHEPILL</sequence>
<proteinExistence type="predicted"/>
<dbReference type="EMBL" id="ASGP02000001">
    <property type="protein sequence ID" value="KAH9526599.1"/>
    <property type="molecule type" value="Genomic_DNA"/>
</dbReference>
<gene>
    <name evidence="1" type="ORF">DERF_000672</name>
</gene>
<name>A0A922L8K2_DERFA</name>
<accession>A0A922L8K2</accession>
<comment type="caution">
    <text evidence="1">The sequence shown here is derived from an EMBL/GenBank/DDBJ whole genome shotgun (WGS) entry which is preliminary data.</text>
</comment>
<keyword evidence="2" id="KW-1185">Reference proteome</keyword>
<dbReference type="Proteomes" id="UP000790347">
    <property type="component" value="Unassembled WGS sequence"/>
</dbReference>
<organism evidence="1 2">
    <name type="scientific">Dermatophagoides farinae</name>
    <name type="common">American house dust mite</name>
    <dbReference type="NCBI Taxonomy" id="6954"/>
    <lineage>
        <taxon>Eukaryota</taxon>
        <taxon>Metazoa</taxon>
        <taxon>Ecdysozoa</taxon>
        <taxon>Arthropoda</taxon>
        <taxon>Chelicerata</taxon>
        <taxon>Arachnida</taxon>
        <taxon>Acari</taxon>
        <taxon>Acariformes</taxon>
        <taxon>Sarcoptiformes</taxon>
        <taxon>Astigmata</taxon>
        <taxon>Psoroptidia</taxon>
        <taxon>Analgoidea</taxon>
        <taxon>Pyroglyphidae</taxon>
        <taxon>Dermatophagoidinae</taxon>
        <taxon>Dermatophagoides</taxon>
    </lineage>
</organism>
<reference evidence="1" key="1">
    <citation type="submission" date="2013-05" db="EMBL/GenBank/DDBJ databases">
        <authorList>
            <person name="Yim A.K.Y."/>
            <person name="Chan T.F."/>
            <person name="Ji K.M."/>
            <person name="Liu X.Y."/>
            <person name="Zhou J.W."/>
            <person name="Li R.Q."/>
            <person name="Yang K.Y."/>
            <person name="Li J."/>
            <person name="Li M."/>
            <person name="Law P.T.W."/>
            <person name="Wu Y.L."/>
            <person name="Cai Z.L."/>
            <person name="Qin H."/>
            <person name="Bao Y."/>
            <person name="Leung R.K.K."/>
            <person name="Ng P.K.S."/>
            <person name="Zou J."/>
            <person name="Zhong X.J."/>
            <person name="Ran P.X."/>
            <person name="Zhong N.S."/>
            <person name="Liu Z.G."/>
            <person name="Tsui S.K.W."/>
        </authorList>
    </citation>
    <scope>NUCLEOTIDE SEQUENCE</scope>
    <source>
        <strain evidence="1">Derf</strain>
        <tissue evidence="1">Whole organism</tissue>
    </source>
</reference>
<dbReference type="AlphaFoldDB" id="A0A922L8K2"/>
<evidence type="ECO:0000313" key="2">
    <source>
        <dbReference type="Proteomes" id="UP000790347"/>
    </source>
</evidence>